<gene>
    <name evidence="1" type="ORF">HG15A2_26530</name>
</gene>
<dbReference type="Pfam" id="PF07618">
    <property type="entry name" value="DUF1580"/>
    <property type="match status" value="1"/>
</dbReference>
<evidence type="ECO:0000313" key="1">
    <source>
        <dbReference type="EMBL" id="QDS99331.1"/>
    </source>
</evidence>
<sequence>MSFFHDPKPNTPIALTDVTKLLPKRRGKKVHHSTIYRWVTKGVRGRVLESHKIGNVRFTTISALNRFFEPTAGREHDERRTAIKRVLYGDK</sequence>
<dbReference type="RefSeq" id="WP_145060566.1">
    <property type="nucleotide sequence ID" value="NZ_CP036263.1"/>
</dbReference>
<dbReference type="OrthoDB" id="290434at2"/>
<dbReference type="InterPro" id="IPR011474">
    <property type="entry name" value="DUF1580"/>
</dbReference>
<evidence type="ECO:0000313" key="2">
    <source>
        <dbReference type="Proteomes" id="UP000319852"/>
    </source>
</evidence>
<dbReference type="AlphaFoldDB" id="A0A517MWT1"/>
<organism evidence="1 2">
    <name type="scientific">Adhaeretor mobilis</name>
    <dbReference type="NCBI Taxonomy" id="1930276"/>
    <lineage>
        <taxon>Bacteria</taxon>
        <taxon>Pseudomonadati</taxon>
        <taxon>Planctomycetota</taxon>
        <taxon>Planctomycetia</taxon>
        <taxon>Pirellulales</taxon>
        <taxon>Lacipirellulaceae</taxon>
        <taxon>Adhaeretor</taxon>
    </lineage>
</organism>
<keyword evidence="2" id="KW-1185">Reference proteome</keyword>
<dbReference type="EMBL" id="CP036263">
    <property type="protein sequence ID" value="QDS99331.1"/>
    <property type="molecule type" value="Genomic_DNA"/>
</dbReference>
<name>A0A517MWT1_9BACT</name>
<dbReference type="Proteomes" id="UP000319852">
    <property type="component" value="Chromosome"/>
</dbReference>
<reference evidence="1 2" key="1">
    <citation type="submission" date="2019-02" db="EMBL/GenBank/DDBJ databases">
        <title>Deep-cultivation of Planctomycetes and their phenomic and genomic characterization uncovers novel biology.</title>
        <authorList>
            <person name="Wiegand S."/>
            <person name="Jogler M."/>
            <person name="Boedeker C."/>
            <person name="Pinto D."/>
            <person name="Vollmers J."/>
            <person name="Rivas-Marin E."/>
            <person name="Kohn T."/>
            <person name="Peeters S.H."/>
            <person name="Heuer A."/>
            <person name="Rast P."/>
            <person name="Oberbeckmann S."/>
            <person name="Bunk B."/>
            <person name="Jeske O."/>
            <person name="Meyerdierks A."/>
            <person name="Storesund J.E."/>
            <person name="Kallscheuer N."/>
            <person name="Luecker S."/>
            <person name="Lage O.M."/>
            <person name="Pohl T."/>
            <person name="Merkel B.J."/>
            <person name="Hornburger P."/>
            <person name="Mueller R.-W."/>
            <person name="Bruemmer F."/>
            <person name="Labrenz M."/>
            <person name="Spormann A.M."/>
            <person name="Op den Camp H."/>
            <person name="Overmann J."/>
            <person name="Amann R."/>
            <person name="Jetten M.S.M."/>
            <person name="Mascher T."/>
            <person name="Medema M.H."/>
            <person name="Devos D.P."/>
            <person name="Kaster A.-K."/>
            <person name="Ovreas L."/>
            <person name="Rohde M."/>
            <person name="Galperin M.Y."/>
            <person name="Jogler C."/>
        </authorList>
    </citation>
    <scope>NUCLEOTIDE SEQUENCE [LARGE SCALE GENOMIC DNA]</scope>
    <source>
        <strain evidence="1 2">HG15A2</strain>
    </source>
</reference>
<protein>
    <submittedName>
        <fullName evidence="1">Uncharacterized protein</fullName>
    </submittedName>
</protein>
<accession>A0A517MWT1</accession>
<proteinExistence type="predicted"/>
<dbReference type="KEGG" id="amob:HG15A2_26530"/>